<dbReference type="Proteomes" id="UP001501577">
    <property type="component" value="Unassembled WGS sequence"/>
</dbReference>
<dbReference type="Pfam" id="PF00923">
    <property type="entry name" value="TAL_FSA"/>
    <property type="match status" value="1"/>
</dbReference>
<keyword evidence="4" id="KW-1185">Reference proteome</keyword>
<dbReference type="InterPro" id="IPR001585">
    <property type="entry name" value="TAL/FSA"/>
</dbReference>
<dbReference type="EMBL" id="BAAAXQ010000074">
    <property type="protein sequence ID" value="GAA3025109.1"/>
    <property type="molecule type" value="Genomic_DNA"/>
</dbReference>
<evidence type="ECO:0000256" key="1">
    <source>
        <dbReference type="ARBA" id="ARBA00004496"/>
    </source>
</evidence>
<dbReference type="PANTHER" id="PTHR10683">
    <property type="entry name" value="TRANSALDOLASE"/>
    <property type="match status" value="1"/>
</dbReference>
<dbReference type="Gene3D" id="3.20.20.70">
    <property type="entry name" value="Aldolase class I"/>
    <property type="match status" value="1"/>
</dbReference>
<comment type="caution">
    <text evidence="3">The sequence shown here is derived from an EMBL/GenBank/DDBJ whole genome shotgun (WGS) entry which is preliminary data.</text>
</comment>
<dbReference type="InterPro" id="IPR013785">
    <property type="entry name" value="Aldolase_TIM"/>
</dbReference>
<dbReference type="RefSeq" id="WP_068709560.1">
    <property type="nucleotide sequence ID" value="NZ_BAAAXQ010000074.1"/>
</dbReference>
<evidence type="ECO:0000313" key="4">
    <source>
        <dbReference type="Proteomes" id="UP001501577"/>
    </source>
</evidence>
<organism evidence="3 4">
    <name type="scientific">Tetragenococcus solitarius</name>
    <dbReference type="NCBI Taxonomy" id="71453"/>
    <lineage>
        <taxon>Bacteria</taxon>
        <taxon>Bacillati</taxon>
        <taxon>Bacillota</taxon>
        <taxon>Bacilli</taxon>
        <taxon>Lactobacillales</taxon>
        <taxon>Enterococcaceae</taxon>
        <taxon>Tetragenococcus</taxon>
    </lineage>
</organism>
<proteinExistence type="predicted"/>
<sequence>MKFMLDTVNLDKIRYYQSILPLAGVTSNPSIIKKEGKIDFYAHLKKIKEIIGSADLHVQVVGKLQEEIEKDAQDIVDHLGKETFIKIPVNEEGLAAIKSLKSKEFKVTATAIYTEFQAYLAIAAGADYLAPYYNRMENLNINAADVIYAMAEEIKRSSSPTEILAASFKNVNQVNQACRNGAQAITASPDIFEQALTMPAIQKAVTDFHDDWRETFATEKIYEL</sequence>
<dbReference type="PROSITE" id="PS01054">
    <property type="entry name" value="TRANSALDOLASE_1"/>
    <property type="match status" value="1"/>
</dbReference>
<dbReference type="InterPro" id="IPR018225">
    <property type="entry name" value="Transaldolase_AS"/>
</dbReference>
<dbReference type="InterPro" id="IPR033919">
    <property type="entry name" value="TSA/FSA_arc/bac"/>
</dbReference>
<dbReference type="PANTHER" id="PTHR10683:SF28">
    <property type="entry name" value="TRANSALDOLASE C"/>
    <property type="match status" value="1"/>
</dbReference>
<accession>A0ABP6KVS6</accession>
<dbReference type="NCBIfam" id="NF009299">
    <property type="entry name" value="PRK12656.1"/>
    <property type="match status" value="1"/>
</dbReference>
<dbReference type="CDD" id="cd00956">
    <property type="entry name" value="Transaldolase_FSA"/>
    <property type="match status" value="1"/>
</dbReference>
<protein>
    <submittedName>
        <fullName evidence="3">Fructose-6-phosphate aldolase</fullName>
    </submittedName>
</protein>
<keyword evidence="2" id="KW-0704">Schiff base</keyword>
<evidence type="ECO:0000256" key="2">
    <source>
        <dbReference type="ARBA" id="ARBA00023270"/>
    </source>
</evidence>
<name>A0ABP6KVS6_9ENTE</name>
<comment type="subcellular location">
    <subcellularLocation>
        <location evidence="1">Cytoplasm</location>
    </subcellularLocation>
</comment>
<reference evidence="4" key="1">
    <citation type="journal article" date="2019" name="Int. J. Syst. Evol. Microbiol.">
        <title>The Global Catalogue of Microorganisms (GCM) 10K type strain sequencing project: providing services to taxonomists for standard genome sequencing and annotation.</title>
        <authorList>
            <consortium name="The Broad Institute Genomics Platform"/>
            <consortium name="The Broad Institute Genome Sequencing Center for Infectious Disease"/>
            <person name="Wu L."/>
            <person name="Ma J."/>
        </authorList>
    </citation>
    <scope>NUCLEOTIDE SEQUENCE [LARGE SCALE GENOMIC DNA]</scope>
    <source>
        <strain evidence="4">JCM 8736</strain>
    </source>
</reference>
<gene>
    <name evidence="3" type="ORF">GCM10019998_22030</name>
</gene>
<dbReference type="SUPFAM" id="SSF51569">
    <property type="entry name" value="Aldolase"/>
    <property type="match status" value="1"/>
</dbReference>
<evidence type="ECO:0000313" key="3">
    <source>
        <dbReference type="EMBL" id="GAA3025109.1"/>
    </source>
</evidence>